<name>A0A844WF68_9RHOB</name>
<proteinExistence type="inferred from homology"/>
<dbReference type="InterPro" id="IPR015424">
    <property type="entry name" value="PyrdxlP-dep_Trfase"/>
</dbReference>
<protein>
    <submittedName>
        <fullName evidence="6">Low specificity L-threonine aldolase</fullName>
    </submittedName>
</protein>
<comment type="caution">
    <text evidence="6">The sequence shown here is derived from an EMBL/GenBank/DDBJ whole genome shotgun (WGS) entry which is preliminary data.</text>
</comment>
<evidence type="ECO:0000256" key="4">
    <source>
        <dbReference type="ARBA" id="ARBA00022898"/>
    </source>
</evidence>
<organism evidence="6 7">
    <name type="scientific">Pseudooceanicola pacificus</name>
    <dbReference type="NCBI Taxonomy" id="2676438"/>
    <lineage>
        <taxon>Bacteria</taxon>
        <taxon>Pseudomonadati</taxon>
        <taxon>Pseudomonadota</taxon>
        <taxon>Alphaproteobacteria</taxon>
        <taxon>Rhodobacterales</taxon>
        <taxon>Paracoccaceae</taxon>
        <taxon>Pseudooceanicola</taxon>
    </lineage>
</organism>
<evidence type="ECO:0000256" key="1">
    <source>
        <dbReference type="ARBA" id="ARBA00001933"/>
    </source>
</evidence>
<evidence type="ECO:0000313" key="6">
    <source>
        <dbReference type="EMBL" id="MWB78019.1"/>
    </source>
</evidence>
<dbReference type="Gene3D" id="3.40.640.10">
    <property type="entry name" value="Type I PLP-dependent aspartate aminotransferase-like (Major domain)"/>
    <property type="match status" value="1"/>
</dbReference>
<keyword evidence="4" id="KW-0663">Pyridoxal phosphate</keyword>
<dbReference type="InterPro" id="IPR015422">
    <property type="entry name" value="PyrdxlP-dep_Trfase_small"/>
</dbReference>
<dbReference type="PANTHER" id="PTHR48097">
    <property type="entry name" value="L-THREONINE ALDOLASE-RELATED"/>
    <property type="match status" value="1"/>
</dbReference>
<keyword evidence="7" id="KW-1185">Reference proteome</keyword>
<dbReference type="PANTHER" id="PTHR48097:SF5">
    <property type="entry name" value="LOW SPECIFICITY L-THREONINE ALDOLASE"/>
    <property type="match status" value="1"/>
</dbReference>
<gene>
    <name evidence="6" type="ORF">GLS40_08300</name>
</gene>
<comment type="similarity">
    <text evidence="2">Belongs to the threonine aldolase family.</text>
</comment>
<feature type="domain" description="Aromatic amino acid beta-eliminating lyase/threonine aldolase" evidence="5">
    <location>
        <begin position="3"/>
        <end position="292"/>
    </location>
</feature>
<dbReference type="GO" id="GO:0016829">
    <property type="term" value="F:lyase activity"/>
    <property type="evidence" value="ECO:0007669"/>
    <property type="project" value="InterPro"/>
</dbReference>
<evidence type="ECO:0000259" key="5">
    <source>
        <dbReference type="Pfam" id="PF01212"/>
    </source>
</evidence>
<dbReference type="SUPFAM" id="SSF53383">
    <property type="entry name" value="PLP-dependent transferases"/>
    <property type="match status" value="1"/>
</dbReference>
<accession>A0A844WF68</accession>
<dbReference type="InterPro" id="IPR001597">
    <property type="entry name" value="ArAA_b-elim_lyase/Thr_aldolase"/>
</dbReference>
<dbReference type="EMBL" id="WNXQ01000004">
    <property type="protein sequence ID" value="MWB78019.1"/>
    <property type="molecule type" value="Genomic_DNA"/>
</dbReference>
<dbReference type="AlphaFoldDB" id="A0A844WF68"/>
<evidence type="ECO:0000256" key="2">
    <source>
        <dbReference type="ARBA" id="ARBA00006966"/>
    </source>
</evidence>
<comment type="cofactor">
    <cofactor evidence="1">
        <name>pyridoxal 5'-phosphate</name>
        <dbReference type="ChEBI" id="CHEBI:597326"/>
    </cofactor>
</comment>
<comment type="subunit">
    <text evidence="3">Homotetramer.</text>
</comment>
<dbReference type="GO" id="GO:0006520">
    <property type="term" value="P:amino acid metabolic process"/>
    <property type="evidence" value="ECO:0007669"/>
    <property type="project" value="InterPro"/>
</dbReference>
<dbReference type="Proteomes" id="UP000443843">
    <property type="component" value="Unassembled WGS sequence"/>
</dbReference>
<dbReference type="Pfam" id="PF01212">
    <property type="entry name" value="Beta_elim_lyase"/>
    <property type="match status" value="1"/>
</dbReference>
<evidence type="ECO:0000256" key="3">
    <source>
        <dbReference type="ARBA" id="ARBA00011881"/>
    </source>
</evidence>
<evidence type="ECO:0000313" key="7">
    <source>
        <dbReference type="Proteomes" id="UP000443843"/>
    </source>
</evidence>
<reference evidence="6 7" key="1">
    <citation type="submission" date="2019-11" db="EMBL/GenBank/DDBJ databases">
        <title>Pseudooceanicola pacifica sp. nov., isolated from deep-sea sediment of the Pacific Ocean.</title>
        <authorList>
            <person name="Lyu L."/>
        </authorList>
    </citation>
    <scope>NUCLEOTIDE SEQUENCE [LARGE SCALE GENOMIC DNA]</scope>
    <source>
        <strain evidence="6 7">216_PA32_1</strain>
    </source>
</reference>
<dbReference type="InterPro" id="IPR015421">
    <property type="entry name" value="PyrdxlP-dep_Trfase_major"/>
</dbReference>
<dbReference type="RefSeq" id="WP_160382299.1">
    <property type="nucleotide sequence ID" value="NZ_WNXQ01000004.1"/>
</dbReference>
<sequence>MNFGSDNRSGASPAVLDALIREFSQNGASYGTDEATKHAENKLRDVFDCDLVAYFVTSGTAANCLALSALGDPWGAILCHHQAHVLRDESTAPEFLTGGMRLMPVAPFDVRLKAQGLAAHIRAMPDDGPHNIRPQVLSVAQASENGQVYAPDEVRALCDVARDAGLRVHMDGARFANAVVHLGCHPADISVGAGVDVLCLGATKNGAVAAEAVIFFDKTLARGFPERMKRSGHLVSKGRFLGAQFGAWLQDDHWLALAGHANARAQELATALLSIGGVRIALPPQANEVFAVLPRQTGAQLADAGIGFAEWYDDAVLPDRVDLDHEVLVRFVTSFSSSDTEIAAISDIARKAG</sequence>
<dbReference type="Gene3D" id="3.90.1150.10">
    <property type="entry name" value="Aspartate Aminotransferase, domain 1"/>
    <property type="match status" value="1"/>
</dbReference>